<dbReference type="EMBL" id="FQUQ01000001">
    <property type="protein sequence ID" value="SHE68155.1"/>
    <property type="molecule type" value="Genomic_DNA"/>
</dbReference>
<dbReference type="AlphaFoldDB" id="A0A1M4VH34"/>
<gene>
    <name evidence="1" type="ORF">SAMN04488522_101903</name>
</gene>
<name>A0A1M4VH34_9SPHI</name>
<accession>A0A1M4VH34</accession>
<evidence type="ECO:0000313" key="1">
    <source>
        <dbReference type="EMBL" id="SHE68155.1"/>
    </source>
</evidence>
<dbReference type="Proteomes" id="UP000184287">
    <property type="component" value="Unassembled WGS sequence"/>
</dbReference>
<dbReference type="STRING" id="288992.SAMN04488522_101903"/>
<reference evidence="2" key="1">
    <citation type="submission" date="2016-11" db="EMBL/GenBank/DDBJ databases">
        <authorList>
            <person name="Varghese N."/>
            <person name="Submissions S."/>
        </authorList>
    </citation>
    <scope>NUCLEOTIDE SEQUENCE [LARGE SCALE GENOMIC DNA]</scope>
    <source>
        <strain evidence="2">DSM 16990</strain>
    </source>
</reference>
<evidence type="ECO:0008006" key="3">
    <source>
        <dbReference type="Google" id="ProtNLM"/>
    </source>
</evidence>
<proteinExistence type="predicted"/>
<keyword evidence="2" id="KW-1185">Reference proteome</keyword>
<evidence type="ECO:0000313" key="2">
    <source>
        <dbReference type="Proteomes" id="UP000184287"/>
    </source>
</evidence>
<organism evidence="1 2">
    <name type="scientific">Pedobacter caeni</name>
    <dbReference type="NCBI Taxonomy" id="288992"/>
    <lineage>
        <taxon>Bacteria</taxon>
        <taxon>Pseudomonadati</taxon>
        <taxon>Bacteroidota</taxon>
        <taxon>Sphingobacteriia</taxon>
        <taxon>Sphingobacteriales</taxon>
        <taxon>Sphingobacteriaceae</taxon>
        <taxon>Pedobacter</taxon>
    </lineage>
</organism>
<protein>
    <recommendedName>
        <fullName evidence="3">Lipocalin-like domain-containing protein</fullName>
    </recommendedName>
</protein>
<sequence length="126" mass="14377">MLFTAMIFAVQACKKDKNKEREKTIQEKILGKWTYVSRTVTTTKPPSIDTNPAEPGDYMEFRADGKIQVRMNGAERTGNYSINAENKLLVEDEAYDIDELNDKKLTFSISEKDGDNIDKLSYNLSK</sequence>